<proteinExistence type="predicted"/>
<comment type="caution">
    <text evidence="1">The sequence shown here is derived from an EMBL/GenBank/DDBJ whole genome shotgun (WGS) entry which is preliminary data.</text>
</comment>
<dbReference type="Proteomes" id="UP000003532">
    <property type="component" value="Unassembled WGS sequence"/>
</dbReference>
<dbReference type="EMBL" id="AFCO01000511">
    <property type="protein sequence ID" value="EHC60355.1"/>
    <property type="molecule type" value="Genomic_DNA"/>
</dbReference>
<sequence length="29" mass="3215">MYKLVRANGGDTPVTYVLSIKSECMGSFF</sequence>
<dbReference type="AlphaFoldDB" id="G5NAG2"/>
<evidence type="ECO:0000313" key="2">
    <source>
        <dbReference type="Proteomes" id="UP000003532"/>
    </source>
</evidence>
<name>G5NAG2_SALET</name>
<dbReference type="BioCyc" id="SENT913075:G120P-2442-MONOMER"/>
<protein>
    <submittedName>
        <fullName evidence="1">Uncharacterized protein</fullName>
    </submittedName>
</protein>
<reference evidence="1 2" key="1">
    <citation type="journal article" date="2011" name="BMC Genomics">
        <title>Genome sequencing reveals diversification of virulence factor content and possible host adaptation in distinct subpopulations of Salmonella enterica.</title>
        <authorList>
            <person name="den Bakker H.C."/>
            <person name="Moreno Switt A.I."/>
            <person name="Govoni G."/>
            <person name="Cummings C.A."/>
            <person name="Ranieri M.L."/>
            <person name="Degoricija L."/>
            <person name="Hoelzer K."/>
            <person name="Rodriguez-Rivera L.D."/>
            <person name="Brown S."/>
            <person name="Bolchacova E."/>
            <person name="Furtado M.R."/>
            <person name="Wiedmann M."/>
        </authorList>
    </citation>
    <scope>NUCLEOTIDE SEQUENCE [LARGE SCALE GENOMIC DNA]</scope>
    <source>
        <strain evidence="1 2">R8-3668</strain>
    </source>
</reference>
<evidence type="ECO:0000313" key="1">
    <source>
        <dbReference type="EMBL" id="EHC60355.1"/>
    </source>
</evidence>
<organism evidence="1 2">
    <name type="scientific">Salmonella enterica subsp. enterica serovar Inverness str. R8-3668</name>
    <dbReference type="NCBI Taxonomy" id="913075"/>
    <lineage>
        <taxon>Bacteria</taxon>
        <taxon>Pseudomonadati</taxon>
        <taxon>Pseudomonadota</taxon>
        <taxon>Gammaproteobacteria</taxon>
        <taxon>Enterobacterales</taxon>
        <taxon>Enterobacteriaceae</taxon>
        <taxon>Salmonella</taxon>
    </lineage>
</organism>
<gene>
    <name evidence="1" type="ORF">LTSEINV_1449</name>
</gene>
<accession>G5NAG2</accession>